<keyword evidence="1" id="KW-0812">Transmembrane</keyword>
<name>A0A840G5G7_RHOTE</name>
<proteinExistence type="predicted"/>
<comment type="caution">
    <text evidence="2">The sequence shown here is derived from an EMBL/GenBank/DDBJ whole genome shotgun (WGS) entry which is preliminary data.</text>
</comment>
<feature type="transmembrane region" description="Helical" evidence="1">
    <location>
        <begin position="38"/>
        <end position="56"/>
    </location>
</feature>
<feature type="transmembrane region" description="Helical" evidence="1">
    <location>
        <begin position="12"/>
        <end position="32"/>
    </location>
</feature>
<dbReference type="Pfam" id="PF07254">
    <property type="entry name" value="Cpta_toxin"/>
    <property type="match status" value="1"/>
</dbReference>
<evidence type="ECO:0000313" key="3">
    <source>
        <dbReference type="Proteomes" id="UP000587070"/>
    </source>
</evidence>
<protein>
    <recommendedName>
        <fullName evidence="4">Toxin CptA</fullName>
    </recommendedName>
</protein>
<keyword evidence="1" id="KW-1133">Transmembrane helix</keyword>
<evidence type="ECO:0000256" key="1">
    <source>
        <dbReference type="SAM" id="Phobius"/>
    </source>
</evidence>
<dbReference type="InterPro" id="IPR009883">
    <property type="entry name" value="YgfX"/>
</dbReference>
<evidence type="ECO:0008006" key="4">
    <source>
        <dbReference type="Google" id="ProtNLM"/>
    </source>
</evidence>
<organism evidence="2 3">
    <name type="scientific">Rhodocyclus tenuis</name>
    <name type="common">Rhodospirillum tenue</name>
    <dbReference type="NCBI Taxonomy" id="1066"/>
    <lineage>
        <taxon>Bacteria</taxon>
        <taxon>Pseudomonadati</taxon>
        <taxon>Pseudomonadota</taxon>
        <taxon>Betaproteobacteria</taxon>
        <taxon>Rhodocyclales</taxon>
        <taxon>Rhodocyclaceae</taxon>
        <taxon>Rhodocyclus</taxon>
    </lineage>
</organism>
<keyword evidence="3" id="KW-1185">Reference proteome</keyword>
<dbReference type="Proteomes" id="UP000587070">
    <property type="component" value="Unassembled WGS sequence"/>
</dbReference>
<gene>
    <name evidence="2" type="ORF">GGD90_001532</name>
</gene>
<keyword evidence="1" id="KW-0472">Membrane</keyword>
<reference evidence="2 3" key="1">
    <citation type="submission" date="2020-08" db="EMBL/GenBank/DDBJ databases">
        <title>Genome sequencing of Purple Non-Sulfur Bacteria from various extreme environments.</title>
        <authorList>
            <person name="Mayer M."/>
        </authorList>
    </citation>
    <scope>NUCLEOTIDE SEQUENCE [LARGE SCALE GENOMIC DNA]</scope>
    <source>
        <strain evidence="2 3">2761</strain>
    </source>
</reference>
<dbReference type="RefSeq" id="WP_153115666.1">
    <property type="nucleotide sequence ID" value="NZ_JACIGE010000004.1"/>
</dbReference>
<evidence type="ECO:0000313" key="2">
    <source>
        <dbReference type="EMBL" id="MBB4247166.1"/>
    </source>
</evidence>
<sequence>MVQGPSIVRLRSSRSLLVFLTAFHCLAALSLWAPAWSIWLALLLNALVGLSLWRSTRSADISALRLEASGQLSVADASGVWQSGKVSPDSAVLPFLIVLRWCGPTSESATVARRSLRTLVLPADALVDASQFRTLSVWLRWRAGASGARNA</sequence>
<accession>A0A840G5G7</accession>
<dbReference type="AlphaFoldDB" id="A0A840G5G7"/>
<dbReference type="EMBL" id="JACIGE010000004">
    <property type="protein sequence ID" value="MBB4247166.1"/>
    <property type="molecule type" value="Genomic_DNA"/>
</dbReference>